<comment type="similarity">
    <text evidence="2 8">Belongs to the GrpE family.</text>
</comment>
<dbReference type="GO" id="GO:0000774">
    <property type="term" value="F:adenyl-nucleotide exchange factor activity"/>
    <property type="evidence" value="ECO:0000318"/>
    <property type="project" value="GO_Central"/>
</dbReference>
<proteinExistence type="inferred from homology"/>
<dbReference type="GO" id="GO:0006457">
    <property type="term" value="P:protein folding"/>
    <property type="evidence" value="ECO:0007669"/>
    <property type="project" value="InterPro"/>
</dbReference>
<dbReference type="FunFam" id="3.90.20.20:FF:000003">
    <property type="entry name" value="GrpE protein homolog"/>
    <property type="match status" value="1"/>
</dbReference>
<dbReference type="PANTHER" id="PTHR21237:SF23">
    <property type="entry name" value="GRPE PROTEIN HOMOLOG, MITOCHONDRIAL"/>
    <property type="match status" value="1"/>
</dbReference>
<comment type="function">
    <text evidence="6">Essential component of the PAM complex, a complex required for the translocation of transit peptide-containing proteins from the inner membrane into the mitochondrial matrix in an ATP-dependent manner. Seems to control the nucleotide-dependent binding of mitochondrial HSP70 to substrate proteins.</text>
</comment>
<name>A7RMW1_NEMVE</name>
<dbReference type="GO" id="GO:0030150">
    <property type="term" value="P:protein import into mitochondrial matrix"/>
    <property type="evidence" value="ECO:0000318"/>
    <property type="project" value="GO_Central"/>
</dbReference>
<evidence type="ECO:0000313" key="11">
    <source>
        <dbReference type="Proteomes" id="UP000001593"/>
    </source>
</evidence>
<dbReference type="PANTHER" id="PTHR21237">
    <property type="entry name" value="GRPE PROTEIN"/>
    <property type="match status" value="1"/>
</dbReference>
<dbReference type="PhylomeDB" id="A7RMW1"/>
<evidence type="ECO:0000256" key="5">
    <source>
        <dbReference type="ARBA" id="ARBA00023186"/>
    </source>
</evidence>
<dbReference type="GO" id="GO:0051082">
    <property type="term" value="F:unfolded protein binding"/>
    <property type="evidence" value="ECO:0000318"/>
    <property type="project" value="GO_Central"/>
</dbReference>
<evidence type="ECO:0000256" key="3">
    <source>
        <dbReference type="ARBA" id="ARBA00022946"/>
    </source>
</evidence>
<dbReference type="AlphaFoldDB" id="A7RMW1"/>
<dbReference type="GO" id="GO:0042803">
    <property type="term" value="F:protein homodimerization activity"/>
    <property type="evidence" value="ECO:0007669"/>
    <property type="project" value="InterPro"/>
</dbReference>
<dbReference type="InterPro" id="IPR013805">
    <property type="entry name" value="GrpE_CC"/>
</dbReference>
<gene>
    <name evidence="10" type="ORF">NEMVEDRAFT_v1g179966</name>
</gene>
<comment type="subcellular location">
    <subcellularLocation>
        <location evidence="1 7">Mitochondrion matrix</location>
    </subcellularLocation>
</comment>
<dbReference type="OMA" id="PHRHQAI"/>
<dbReference type="OrthoDB" id="201635at2759"/>
<dbReference type="SUPFAM" id="SSF58014">
    <property type="entry name" value="Coiled-coil domain of nucleotide exchange factor GrpE"/>
    <property type="match status" value="1"/>
</dbReference>
<dbReference type="HAMAP" id="MF_01151">
    <property type="entry name" value="GrpE"/>
    <property type="match status" value="1"/>
</dbReference>
<feature type="compositionally biased region" description="Low complexity" evidence="9">
    <location>
        <begin position="37"/>
        <end position="52"/>
    </location>
</feature>
<evidence type="ECO:0000256" key="4">
    <source>
        <dbReference type="ARBA" id="ARBA00023128"/>
    </source>
</evidence>
<dbReference type="PRINTS" id="PR00773">
    <property type="entry name" value="GRPEPROTEIN"/>
</dbReference>
<dbReference type="STRING" id="45351.A7RMW1"/>
<evidence type="ECO:0000256" key="7">
    <source>
        <dbReference type="RuleBase" id="RU000640"/>
    </source>
</evidence>
<evidence type="ECO:0000256" key="2">
    <source>
        <dbReference type="ARBA" id="ARBA00009054"/>
    </source>
</evidence>
<keyword evidence="5 7" id="KW-0143">Chaperone</keyword>
<dbReference type="PROSITE" id="PS01071">
    <property type="entry name" value="GRPE"/>
    <property type="match status" value="1"/>
</dbReference>
<dbReference type="HOGENOM" id="CLU_057217_0_1_1"/>
<dbReference type="SUPFAM" id="SSF51064">
    <property type="entry name" value="Head domain of nucleotide exchange factor GrpE"/>
    <property type="match status" value="1"/>
</dbReference>
<keyword evidence="11" id="KW-1185">Reference proteome</keyword>
<dbReference type="InterPro" id="IPR009012">
    <property type="entry name" value="GrpE_head"/>
</dbReference>
<dbReference type="GO" id="GO:0051087">
    <property type="term" value="F:protein-folding chaperone binding"/>
    <property type="evidence" value="ECO:0007669"/>
    <property type="project" value="InterPro"/>
</dbReference>
<dbReference type="eggNOG" id="KOG3003">
    <property type="taxonomic scope" value="Eukaryota"/>
</dbReference>
<evidence type="ECO:0000256" key="8">
    <source>
        <dbReference type="RuleBase" id="RU004478"/>
    </source>
</evidence>
<dbReference type="Pfam" id="PF01025">
    <property type="entry name" value="GrpE"/>
    <property type="match status" value="1"/>
</dbReference>
<dbReference type="GO" id="GO:0001405">
    <property type="term" value="C:PAM complex, Tim23 associated import motor"/>
    <property type="evidence" value="ECO:0000318"/>
    <property type="project" value="GO_Central"/>
</dbReference>
<evidence type="ECO:0000256" key="6">
    <source>
        <dbReference type="ARBA" id="ARBA00045572"/>
    </source>
</evidence>
<organism evidence="10 11">
    <name type="scientific">Nematostella vectensis</name>
    <name type="common">Starlet sea anemone</name>
    <dbReference type="NCBI Taxonomy" id="45351"/>
    <lineage>
        <taxon>Eukaryota</taxon>
        <taxon>Metazoa</taxon>
        <taxon>Cnidaria</taxon>
        <taxon>Anthozoa</taxon>
        <taxon>Hexacorallia</taxon>
        <taxon>Actiniaria</taxon>
        <taxon>Edwardsiidae</taxon>
        <taxon>Nematostella</taxon>
    </lineage>
</organism>
<protein>
    <recommendedName>
        <fullName evidence="7">GrpE protein homolog</fullName>
    </recommendedName>
</protein>
<dbReference type="InParanoid" id="A7RMW1"/>
<evidence type="ECO:0000256" key="1">
    <source>
        <dbReference type="ARBA" id="ARBA00004305"/>
    </source>
</evidence>
<dbReference type="KEGG" id="nve:5519336"/>
<dbReference type="InterPro" id="IPR000740">
    <property type="entry name" value="GrpE"/>
</dbReference>
<reference evidence="10 11" key="1">
    <citation type="journal article" date="2007" name="Science">
        <title>Sea anemone genome reveals ancestral eumetazoan gene repertoire and genomic organization.</title>
        <authorList>
            <person name="Putnam N.H."/>
            <person name="Srivastava M."/>
            <person name="Hellsten U."/>
            <person name="Dirks B."/>
            <person name="Chapman J."/>
            <person name="Salamov A."/>
            <person name="Terry A."/>
            <person name="Shapiro H."/>
            <person name="Lindquist E."/>
            <person name="Kapitonov V.V."/>
            <person name="Jurka J."/>
            <person name="Genikhovich G."/>
            <person name="Grigoriev I.V."/>
            <person name="Lucas S.M."/>
            <person name="Steele R.E."/>
            <person name="Finnerty J.R."/>
            <person name="Technau U."/>
            <person name="Martindale M.Q."/>
            <person name="Rokhsar D.S."/>
        </authorList>
    </citation>
    <scope>NUCLEOTIDE SEQUENCE [LARGE SCALE GENOMIC DNA]</scope>
    <source>
        <strain evidence="11">CH2 X CH6</strain>
    </source>
</reference>
<dbReference type="Gene3D" id="2.30.22.10">
    <property type="entry name" value="Head domain of nucleotide exchange factor GrpE"/>
    <property type="match status" value="1"/>
</dbReference>
<sequence>MMLRSSRRILQAVSSLAEENLSYRLLETLRKPPCFLSTTATRSSSQSTNSTTEESRSGAEPSESENCSELEAKLAKKDKYIEERDKLVTELEDKYKRSLAENQNVLQRSQKMVEEARLFAIRGFSKDLLEIADILEKATTSVPKEELDKNSHLKNLFEGLTMTEAQLHKVFNKNGLEKMNPEGEKFNPHFHEAVFQFDAPDKEDGTVAVVQKIGYTLNGITLRPALVGVVKKST</sequence>
<evidence type="ECO:0000313" key="10">
    <source>
        <dbReference type="EMBL" id="EDO47213.1"/>
    </source>
</evidence>
<keyword evidence="4 7" id="KW-0496">Mitochondrion</keyword>
<dbReference type="FunFam" id="2.30.22.10:FF:000002">
    <property type="entry name" value="GrpE protein homolog"/>
    <property type="match status" value="1"/>
</dbReference>
<keyword evidence="3" id="KW-0809">Transit peptide</keyword>
<accession>A7RMW1</accession>
<dbReference type="EMBL" id="DS469521">
    <property type="protein sequence ID" value="EDO47213.1"/>
    <property type="molecule type" value="Genomic_DNA"/>
</dbReference>
<dbReference type="Proteomes" id="UP000001593">
    <property type="component" value="Unassembled WGS sequence"/>
</dbReference>
<evidence type="ECO:0000256" key="9">
    <source>
        <dbReference type="SAM" id="MobiDB-lite"/>
    </source>
</evidence>
<feature type="region of interest" description="Disordered" evidence="9">
    <location>
        <begin position="37"/>
        <end position="69"/>
    </location>
</feature>
<dbReference type="Gene3D" id="3.90.20.20">
    <property type="match status" value="1"/>
</dbReference>
<dbReference type="CDD" id="cd00446">
    <property type="entry name" value="GrpE"/>
    <property type="match status" value="1"/>
</dbReference>